<organism evidence="2 3">
    <name type="scientific">Galbibacter orientalis DSM 19592</name>
    <dbReference type="NCBI Taxonomy" id="926559"/>
    <lineage>
        <taxon>Bacteria</taxon>
        <taxon>Pseudomonadati</taxon>
        <taxon>Bacteroidota</taxon>
        <taxon>Flavobacteriia</taxon>
        <taxon>Flavobacteriales</taxon>
        <taxon>Flavobacteriaceae</taxon>
        <taxon>Galbibacter</taxon>
    </lineage>
</organism>
<dbReference type="HOGENOM" id="CLU_1978526_0_0_10"/>
<sequence length="216" mass="24440">MFVASFIIGVMTHEYGHYVMAKFLGYNPKFHFSYVSYDTTEFHKEFENIYEQYKDEIIEGADFPLKERRIELMRKLNKERFLIVSSGVFTTAMIGTLGFLVVLFFKSKPYTVIFFLFKPFLAKNAFFNLCLSIMLYGLGVTNFIYGGDELKLSISSEVSLGVFPIVLGVLGGIISCMSFLIFIKKSNRVLFIASGVLGGGIGAIVWFLLFGNVSFL</sequence>
<keyword evidence="1" id="KW-0812">Transmembrane</keyword>
<dbReference type="EMBL" id="JH651379">
    <property type="protein sequence ID" value="EIJ39683.1"/>
    <property type="molecule type" value="Genomic_DNA"/>
</dbReference>
<dbReference type="eggNOG" id="ENOG5032QW8">
    <property type="taxonomic scope" value="Bacteria"/>
</dbReference>
<protein>
    <submittedName>
        <fullName evidence="2">Peptidase family M50</fullName>
    </submittedName>
</protein>
<dbReference type="AlphaFoldDB" id="I3C7U0"/>
<dbReference type="Proteomes" id="UP000004690">
    <property type="component" value="Unassembled WGS sequence"/>
</dbReference>
<gene>
    <name evidence="2" type="ORF">JoomaDRAFT_2717</name>
</gene>
<feature type="transmembrane region" description="Helical" evidence="1">
    <location>
        <begin position="158"/>
        <end position="183"/>
    </location>
</feature>
<proteinExistence type="predicted"/>
<evidence type="ECO:0000313" key="2">
    <source>
        <dbReference type="EMBL" id="EIJ39683.1"/>
    </source>
</evidence>
<keyword evidence="3" id="KW-1185">Reference proteome</keyword>
<reference evidence="2 3" key="1">
    <citation type="submission" date="2012-02" db="EMBL/GenBank/DDBJ databases">
        <title>Improved High-Quality Draft genome of Joostella marina DSM 19592.</title>
        <authorList>
            <consortium name="US DOE Joint Genome Institute (JGI-PGF)"/>
            <person name="Lucas S."/>
            <person name="Copeland A."/>
            <person name="Lapidus A."/>
            <person name="Bruce D."/>
            <person name="Goodwin L."/>
            <person name="Pitluck S."/>
            <person name="Peters L."/>
            <person name="Chertkov O."/>
            <person name="Ovchinnikova G."/>
            <person name="Kyrpides N."/>
            <person name="Mavromatis K."/>
            <person name="Detter J.C."/>
            <person name="Han C."/>
            <person name="Land M."/>
            <person name="Hauser L."/>
            <person name="Markowitz V."/>
            <person name="Cheng J.-F."/>
            <person name="Hugenholtz P."/>
            <person name="Woyke T."/>
            <person name="Wu D."/>
            <person name="Tindall B."/>
            <person name="Brambilla E."/>
            <person name="Klenk H.-P."/>
            <person name="Eisen J.A."/>
        </authorList>
    </citation>
    <scope>NUCLEOTIDE SEQUENCE [LARGE SCALE GENOMIC DNA]</scope>
    <source>
        <strain evidence="2 3">DSM 19592</strain>
    </source>
</reference>
<evidence type="ECO:0000313" key="3">
    <source>
        <dbReference type="Proteomes" id="UP000004690"/>
    </source>
</evidence>
<evidence type="ECO:0000256" key="1">
    <source>
        <dbReference type="SAM" id="Phobius"/>
    </source>
</evidence>
<feature type="transmembrane region" description="Helical" evidence="1">
    <location>
        <begin position="189"/>
        <end position="210"/>
    </location>
</feature>
<feature type="transmembrane region" description="Helical" evidence="1">
    <location>
        <begin position="125"/>
        <end position="146"/>
    </location>
</feature>
<accession>I3C7U0</accession>
<name>I3C7U0_9FLAO</name>
<keyword evidence="1" id="KW-0472">Membrane</keyword>
<keyword evidence="1" id="KW-1133">Transmembrane helix</keyword>
<feature type="transmembrane region" description="Helical" evidence="1">
    <location>
        <begin position="81"/>
        <end position="105"/>
    </location>
</feature>